<dbReference type="AlphaFoldDB" id="A0A9K3J7T4"/>
<evidence type="ECO:0000256" key="1">
    <source>
        <dbReference type="SAM" id="MobiDB-lite"/>
    </source>
</evidence>
<reference evidence="3" key="2">
    <citation type="submission" date="2020-06" db="EMBL/GenBank/DDBJ databases">
        <title>Helianthus annuus Genome sequencing and assembly Release 2.</title>
        <authorList>
            <person name="Gouzy J."/>
            <person name="Langlade N."/>
            <person name="Munos S."/>
        </authorList>
    </citation>
    <scope>NUCLEOTIDE SEQUENCE</scope>
    <source>
        <tissue evidence="3">Leaves</tissue>
    </source>
</reference>
<evidence type="ECO:0000313" key="4">
    <source>
        <dbReference type="Proteomes" id="UP000215914"/>
    </source>
</evidence>
<dbReference type="InterPro" id="IPR008906">
    <property type="entry name" value="HATC_C_dom"/>
</dbReference>
<evidence type="ECO:0000313" key="3">
    <source>
        <dbReference type="EMBL" id="KAF5810448.1"/>
    </source>
</evidence>
<sequence>MEMILPNSFAIKVLGLTCSASACERNWSTFNQVHTKRRNRLTTERMNDLVYTMYNRKLKNKFIKKSTLKEGDDPLVVENVMSDDEWIADPSGDESDIGGDEPNEEESDEPIRTTRGGGPTKTRRGGGTIEKGDGSSSNKRKTVQTMLIDEDDDDDDADWVEEDCEDDEDGEFLAI</sequence>
<proteinExistence type="predicted"/>
<feature type="compositionally biased region" description="Acidic residues" evidence="1">
    <location>
        <begin position="148"/>
        <end position="175"/>
    </location>
</feature>
<keyword evidence="4" id="KW-1185">Reference proteome</keyword>
<gene>
    <name evidence="3" type="ORF">HanXRQr2_Chr04g0169551</name>
</gene>
<dbReference type="Pfam" id="PF05699">
    <property type="entry name" value="Dimer_Tnp_hAT"/>
    <property type="match status" value="1"/>
</dbReference>
<dbReference type="EMBL" id="MNCJ02000319">
    <property type="protein sequence ID" value="KAF5810448.1"/>
    <property type="molecule type" value="Genomic_DNA"/>
</dbReference>
<evidence type="ECO:0000259" key="2">
    <source>
        <dbReference type="Pfam" id="PF05699"/>
    </source>
</evidence>
<organism evidence="3 4">
    <name type="scientific">Helianthus annuus</name>
    <name type="common">Common sunflower</name>
    <dbReference type="NCBI Taxonomy" id="4232"/>
    <lineage>
        <taxon>Eukaryota</taxon>
        <taxon>Viridiplantae</taxon>
        <taxon>Streptophyta</taxon>
        <taxon>Embryophyta</taxon>
        <taxon>Tracheophyta</taxon>
        <taxon>Spermatophyta</taxon>
        <taxon>Magnoliopsida</taxon>
        <taxon>eudicotyledons</taxon>
        <taxon>Gunneridae</taxon>
        <taxon>Pentapetalae</taxon>
        <taxon>asterids</taxon>
        <taxon>campanulids</taxon>
        <taxon>Asterales</taxon>
        <taxon>Asteraceae</taxon>
        <taxon>Asteroideae</taxon>
        <taxon>Heliantheae alliance</taxon>
        <taxon>Heliantheae</taxon>
        <taxon>Helianthus</taxon>
    </lineage>
</organism>
<feature type="compositionally biased region" description="Acidic residues" evidence="1">
    <location>
        <begin position="81"/>
        <end position="108"/>
    </location>
</feature>
<dbReference type="Proteomes" id="UP000215914">
    <property type="component" value="Unassembled WGS sequence"/>
</dbReference>
<dbReference type="SUPFAM" id="SSF53098">
    <property type="entry name" value="Ribonuclease H-like"/>
    <property type="match status" value="1"/>
</dbReference>
<comment type="caution">
    <text evidence="3">The sequence shown here is derived from an EMBL/GenBank/DDBJ whole genome shotgun (WGS) entry which is preliminary data.</text>
</comment>
<name>A0A9K3J7T4_HELAN</name>
<dbReference type="GO" id="GO:0046983">
    <property type="term" value="F:protein dimerization activity"/>
    <property type="evidence" value="ECO:0007669"/>
    <property type="project" value="InterPro"/>
</dbReference>
<dbReference type="InterPro" id="IPR012337">
    <property type="entry name" value="RNaseH-like_sf"/>
</dbReference>
<feature type="region of interest" description="Disordered" evidence="1">
    <location>
        <begin position="81"/>
        <end position="175"/>
    </location>
</feature>
<accession>A0A9K3J7T4</accession>
<protein>
    <submittedName>
        <fullName evidence="3">HAT dimerization domain, ribonuclease H-like superfamily</fullName>
    </submittedName>
</protein>
<feature type="compositionally biased region" description="Gly residues" evidence="1">
    <location>
        <begin position="115"/>
        <end position="129"/>
    </location>
</feature>
<dbReference type="Gramene" id="mRNA:HanXRQr2_Chr04g0169551">
    <property type="protein sequence ID" value="CDS:HanXRQr2_Chr04g0169551.1"/>
    <property type="gene ID" value="HanXRQr2_Chr04g0169551"/>
</dbReference>
<reference evidence="3" key="1">
    <citation type="journal article" date="2017" name="Nature">
        <title>The sunflower genome provides insights into oil metabolism, flowering and Asterid evolution.</title>
        <authorList>
            <person name="Badouin H."/>
            <person name="Gouzy J."/>
            <person name="Grassa C.J."/>
            <person name="Murat F."/>
            <person name="Staton S.E."/>
            <person name="Cottret L."/>
            <person name="Lelandais-Briere C."/>
            <person name="Owens G.L."/>
            <person name="Carrere S."/>
            <person name="Mayjonade B."/>
            <person name="Legrand L."/>
            <person name="Gill N."/>
            <person name="Kane N.C."/>
            <person name="Bowers J.E."/>
            <person name="Hubner S."/>
            <person name="Bellec A."/>
            <person name="Berard A."/>
            <person name="Berges H."/>
            <person name="Blanchet N."/>
            <person name="Boniface M.C."/>
            <person name="Brunel D."/>
            <person name="Catrice O."/>
            <person name="Chaidir N."/>
            <person name="Claudel C."/>
            <person name="Donnadieu C."/>
            <person name="Faraut T."/>
            <person name="Fievet G."/>
            <person name="Helmstetter N."/>
            <person name="King M."/>
            <person name="Knapp S.J."/>
            <person name="Lai Z."/>
            <person name="Le Paslier M.C."/>
            <person name="Lippi Y."/>
            <person name="Lorenzon L."/>
            <person name="Mandel J.R."/>
            <person name="Marage G."/>
            <person name="Marchand G."/>
            <person name="Marquand E."/>
            <person name="Bret-Mestries E."/>
            <person name="Morien E."/>
            <person name="Nambeesan S."/>
            <person name="Nguyen T."/>
            <person name="Pegot-Espagnet P."/>
            <person name="Pouilly N."/>
            <person name="Raftis F."/>
            <person name="Sallet E."/>
            <person name="Schiex T."/>
            <person name="Thomas J."/>
            <person name="Vandecasteele C."/>
            <person name="Vares D."/>
            <person name="Vear F."/>
            <person name="Vautrin S."/>
            <person name="Crespi M."/>
            <person name="Mangin B."/>
            <person name="Burke J.M."/>
            <person name="Salse J."/>
            <person name="Munos S."/>
            <person name="Vincourt P."/>
            <person name="Rieseberg L.H."/>
            <person name="Langlade N.B."/>
        </authorList>
    </citation>
    <scope>NUCLEOTIDE SEQUENCE</scope>
    <source>
        <tissue evidence="3">Leaves</tissue>
    </source>
</reference>
<feature type="domain" description="HAT C-terminal dimerisation" evidence="2">
    <location>
        <begin position="9"/>
        <end position="52"/>
    </location>
</feature>